<evidence type="ECO:0000313" key="4">
    <source>
        <dbReference type="Proteomes" id="UP001237642"/>
    </source>
</evidence>
<organism evidence="3 4">
    <name type="scientific">Heracleum sosnowskyi</name>
    <dbReference type="NCBI Taxonomy" id="360622"/>
    <lineage>
        <taxon>Eukaryota</taxon>
        <taxon>Viridiplantae</taxon>
        <taxon>Streptophyta</taxon>
        <taxon>Embryophyta</taxon>
        <taxon>Tracheophyta</taxon>
        <taxon>Spermatophyta</taxon>
        <taxon>Magnoliopsida</taxon>
        <taxon>eudicotyledons</taxon>
        <taxon>Gunneridae</taxon>
        <taxon>Pentapetalae</taxon>
        <taxon>asterids</taxon>
        <taxon>campanulids</taxon>
        <taxon>Apiales</taxon>
        <taxon>Apiaceae</taxon>
        <taxon>Apioideae</taxon>
        <taxon>apioid superclade</taxon>
        <taxon>Tordylieae</taxon>
        <taxon>Tordyliinae</taxon>
        <taxon>Heracleum</taxon>
    </lineage>
</organism>
<dbReference type="Proteomes" id="UP001237642">
    <property type="component" value="Unassembled WGS sequence"/>
</dbReference>
<sequence>MHVFHGGFSLLSGIIKCSERICALYYGSASSFRSYNFTENRAKPLIRMNGDALSELQVMQYAFVYFTTFKGLVVDLTLKSHERNQSREFFLATSCKEAFRIVEVELKYFYDALFTKLPVLHHKFGYCSRTLSFIAVVSSLAVFHFGVNNKLFIWTDVVITYILLIGAIVLDMIQFFMPPFDANAKRKSWKLEIEGLDTFLPFVVDNNYDNILLLWHIATEVCYNDPQDQLTSNLEQRNTAKQLSDYMLYLMVMKPDMMFAVCSTGKIKFQDTCIEVSKLFDTKLPELKKKKCCFFGRESGKEEALHTKACETILSINSEVKVVPGHKDEYKLLLFDASVLAKELKLLPSERKWLTLSKLWVELLSYAASHIRSSAHAQQLNEGGELITVVWLLMAHFGLGDQYEISPGMEGKG</sequence>
<feature type="transmembrane region" description="Helical" evidence="1">
    <location>
        <begin position="126"/>
        <end position="145"/>
    </location>
</feature>
<keyword evidence="1" id="KW-1133">Transmembrane helix</keyword>
<dbReference type="InterPro" id="IPR007658">
    <property type="entry name" value="DUF594"/>
</dbReference>
<dbReference type="Pfam" id="PF04578">
    <property type="entry name" value="DUF594"/>
    <property type="match status" value="1"/>
</dbReference>
<keyword evidence="1" id="KW-0812">Transmembrane</keyword>
<feature type="transmembrane region" description="Helical" evidence="1">
    <location>
        <begin position="151"/>
        <end position="177"/>
    </location>
</feature>
<dbReference type="AlphaFoldDB" id="A0AAD8IAK9"/>
<reference evidence="3" key="2">
    <citation type="submission" date="2023-05" db="EMBL/GenBank/DDBJ databases">
        <authorList>
            <person name="Schelkunov M.I."/>
        </authorList>
    </citation>
    <scope>NUCLEOTIDE SEQUENCE</scope>
    <source>
        <strain evidence="3">Hsosn_3</strain>
        <tissue evidence="3">Leaf</tissue>
    </source>
</reference>
<dbReference type="EMBL" id="JAUIZM010000005">
    <property type="protein sequence ID" value="KAK1382282.1"/>
    <property type="molecule type" value="Genomic_DNA"/>
</dbReference>
<keyword evidence="4" id="KW-1185">Reference proteome</keyword>
<accession>A0AAD8IAK9</accession>
<proteinExistence type="predicted"/>
<name>A0AAD8IAK9_9APIA</name>
<dbReference type="Pfam" id="PF13968">
    <property type="entry name" value="DUF4220"/>
    <property type="match status" value="1"/>
</dbReference>
<evidence type="ECO:0000259" key="2">
    <source>
        <dbReference type="Pfam" id="PF13968"/>
    </source>
</evidence>
<comment type="caution">
    <text evidence="3">The sequence shown here is derived from an EMBL/GenBank/DDBJ whole genome shotgun (WGS) entry which is preliminary data.</text>
</comment>
<gene>
    <name evidence="3" type="ORF">POM88_020017</name>
</gene>
<keyword evidence="1" id="KW-0472">Membrane</keyword>
<evidence type="ECO:0000256" key="1">
    <source>
        <dbReference type="SAM" id="Phobius"/>
    </source>
</evidence>
<dbReference type="PANTHER" id="PTHR31325">
    <property type="entry name" value="OS01G0798800 PROTEIN-RELATED"/>
    <property type="match status" value="1"/>
</dbReference>
<protein>
    <recommendedName>
        <fullName evidence="2">DUF4220 domain-containing protein</fullName>
    </recommendedName>
</protein>
<dbReference type="InterPro" id="IPR025315">
    <property type="entry name" value="DUF4220"/>
</dbReference>
<evidence type="ECO:0000313" key="3">
    <source>
        <dbReference type="EMBL" id="KAK1382282.1"/>
    </source>
</evidence>
<feature type="domain" description="DUF4220" evidence="2">
    <location>
        <begin position="11"/>
        <end position="177"/>
    </location>
</feature>
<reference evidence="3" key="1">
    <citation type="submission" date="2023-02" db="EMBL/GenBank/DDBJ databases">
        <title>Genome of toxic invasive species Heracleum sosnowskyi carries increased number of genes despite the absence of recent whole-genome duplications.</title>
        <authorList>
            <person name="Schelkunov M."/>
            <person name="Shtratnikova V."/>
            <person name="Makarenko M."/>
            <person name="Klepikova A."/>
            <person name="Omelchenko D."/>
            <person name="Novikova G."/>
            <person name="Obukhova E."/>
            <person name="Bogdanov V."/>
            <person name="Penin A."/>
            <person name="Logacheva M."/>
        </authorList>
    </citation>
    <scope>NUCLEOTIDE SEQUENCE</scope>
    <source>
        <strain evidence="3">Hsosn_3</strain>
        <tissue evidence="3">Leaf</tissue>
    </source>
</reference>